<evidence type="ECO:0000313" key="2">
    <source>
        <dbReference type="Proteomes" id="UP001055072"/>
    </source>
</evidence>
<accession>A0ACB8U1J8</accession>
<name>A0ACB8U1J8_9APHY</name>
<organism evidence="1 2">
    <name type="scientific">Irpex rosettiformis</name>
    <dbReference type="NCBI Taxonomy" id="378272"/>
    <lineage>
        <taxon>Eukaryota</taxon>
        <taxon>Fungi</taxon>
        <taxon>Dikarya</taxon>
        <taxon>Basidiomycota</taxon>
        <taxon>Agaricomycotina</taxon>
        <taxon>Agaricomycetes</taxon>
        <taxon>Polyporales</taxon>
        <taxon>Irpicaceae</taxon>
        <taxon>Irpex</taxon>
    </lineage>
</organism>
<keyword evidence="2" id="KW-1185">Reference proteome</keyword>
<comment type="caution">
    <text evidence="1">The sequence shown here is derived from an EMBL/GenBank/DDBJ whole genome shotgun (WGS) entry which is preliminary data.</text>
</comment>
<proteinExistence type="predicted"/>
<dbReference type="Proteomes" id="UP001055072">
    <property type="component" value="Unassembled WGS sequence"/>
</dbReference>
<protein>
    <submittedName>
        <fullName evidence="1">Uncharacterized protein</fullName>
    </submittedName>
</protein>
<sequence length="1831" mass="192826">MNGQSAQHGGNQPMLANFQQQFNQMNNNLGGPNPMGNMNANQQQQLQQMFAAAKFNNAVGMGMGGGGGQGASGTMNPQILQAYHQQQSGSAGGGGGMGVNPQALMNQMAGGGGGMGGMSMNGRGSGQFNPQQMFNQQNQMQRQGGGAGGGGGMGGINPAQLMSQSQNINGMGGGGMNGMMGMGGMSGMSGMSGMGGINPQALTGGASGSQGAGSPSNSNAPPNAINPSALSSNPQGMQGPNANMPMNMQALQSMFTPSQLHQLNMMPPEERNKAIQRFVINARIQQQRLQQQQQHQLDGGIGLDGMGGMSGMGGMQGMNGMGGMGMSGMGGGAGGNMNMRGMPNINSMNVGMGMQGMNQAQLAQMQMLASQGQGGNQQQQQGVFERPSSSAGPMHPGGQGQQSPTQPQAFAQQQAQSPARSQTPHGPQGSGMMQQQMNSNMMMPPPSNIPPRPPTTAPSPAPRPGTTGGGMGGMHAHSQHPQHPQQSQQQQQHLMQTHTQSPRPGTAGTTGTPGPRAGSSMGMHPTHGGVQQQQHHQNVQAPLPIQPKPATPLGGVSGSPVPPQRPGTSQSHARMGSRPGTASGFGPPGSQQPGGPQQQQQIATPTSATYPPIAPAPASASTPNSPMVGVKRKVSGTPGPPGTPSQTGGIQLQQQQQQALQQQQGDLAGGPRMSSTPIPPASHQGLNPTQAAMNMRMNATGMGMMGGMGMSGMGMGMGMGASGVMGPPVLPRSVSQGPVEIPGLSNMNGGMGMGRQGSVGDLRNVGGSANLSINTNIGGGGNSPMGRMGMGMGMGMGGGGGNVPMMGTPTMGGGGGSPSIGVPMPPQMPSTPRQGSLPPSGIGSPFGHGVHGTPMMDGEVMERKMSVGPGTGPGVLSGVAPLTRSVTGDGGVVTASSAAVSAPPSGGHPSATAGGPTAPPSSAAAQQQVPPLPTNVQLNPKTTRIQNVPLVDSEKTIPALGDDEIKEVQMWMKVDKEYEDLFKKMQQRMMEDVKDVIVKTRAWWEKDPSQDPMAGRRRGAKFDVVGLKNQREDRQRRLKMGRREGFKLPRVVKTEDAERPEQLVPIRLELDIDHNKMRDTFVWNLNDSIITPEIFAQSIVDDYGLAPSYLAILTKAIQDQLSDYKAHSAALLDEGEESSVSEEVIIKGALEGEDNEWWASWKKTVRSPAFAKLVGDTENTHSRKRRKIVKDEVAEPLILPSPAVKDQPMSLEEFEEDENQTLEEMRILIKLDIIVGTFHLEDQIEWDIDSQDPAPERFAEVYAQDLGLGGEFKTAIAHSIREQVQIYQKSLFLVGHPSDGSAVQDDDLRMSLLPPLSTGARSMDQVIAFTPVFNYMSDSEIERNEKEREKELNRRKRKTPRGRRGIALPDREPPKTFRTPAIGFPEIDPATLAAVQAANAPTSRRAAAAAATLTIANMVASENGQTILPQTVSTPIAPAAPLQVKDKKPKGLMKAPSLPNSVYGARASVKAPTPSTAAEPSSIPPPIENDLPLPSSAPENRGARIPLSAKRTKELEREAKEREYVDGQHPNYIDGVWHCSNCGCPDSIAIGRRKGPLGDKSQCGPCGKFWHRHRRPRPVEYNPTEEYHEGLKRKEEEAKHNASRKKRPHAHVVEAPSSKAATAEPETPGRLKPDSSLSGPPLSAIGRLEDMNASPTKSERPASPMSTTSSISEAPLAQALKTNGSAPLPAPETPVVTADIASEPPAETASVATPGTPSVSSSAPPTAPLRAGRISPPEWLTGAVLEMQERYPDDKFEALLPRKNLNSATREWRIKCLDCPGKLYTPGPGETLQNYEVHLKNRQHRQKVNTRLTDSATKQNETNGVVSAVQS</sequence>
<reference evidence="1" key="1">
    <citation type="journal article" date="2021" name="Environ. Microbiol.">
        <title>Gene family expansions and transcriptome signatures uncover fungal adaptations to wood decay.</title>
        <authorList>
            <person name="Hage H."/>
            <person name="Miyauchi S."/>
            <person name="Viragh M."/>
            <person name="Drula E."/>
            <person name="Min B."/>
            <person name="Chaduli D."/>
            <person name="Navarro D."/>
            <person name="Favel A."/>
            <person name="Norest M."/>
            <person name="Lesage-Meessen L."/>
            <person name="Balint B."/>
            <person name="Merenyi Z."/>
            <person name="de Eugenio L."/>
            <person name="Morin E."/>
            <person name="Martinez A.T."/>
            <person name="Baldrian P."/>
            <person name="Stursova M."/>
            <person name="Martinez M.J."/>
            <person name="Novotny C."/>
            <person name="Magnuson J.K."/>
            <person name="Spatafora J.W."/>
            <person name="Maurice S."/>
            <person name="Pangilinan J."/>
            <person name="Andreopoulos W."/>
            <person name="LaButti K."/>
            <person name="Hundley H."/>
            <person name="Na H."/>
            <person name="Kuo A."/>
            <person name="Barry K."/>
            <person name="Lipzen A."/>
            <person name="Henrissat B."/>
            <person name="Riley R."/>
            <person name="Ahrendt S."/>
            <person name="Nagy L.G."/>
            <person name="Grigoriev I.V."/>
            <person name="Martin F."/>
            <person name="Rosso M.N."/>
        </authorList>
    </citation>
    <scope>NUCLEOTIDE SEQUENCE</scope>
    <source>
        <strain evidence="1">CBS 384.51</strain>
    </source>
</reference>
<evidence type="ECO:0000313" key="1">
    <source>
        <dbReference type="EMBL" id="KAI0088222.1"/>
    </source>
</evidence>
<dbReference type="EMBL" id="MU274914">
    <property type="protein sequence ID" value="KAI0088222.1"/>
    <property type="molecule type" value="Genomic_DNA"/>
</dbReference>
<gene>
    <name evidence="1" type="ORF">BDY19DRAFT_994139</name>
</gene>